<feature type="region of interest" description="Disordered" evidence="1">
    <location>
        <begin position="170"/>
        <end position="211"/>
    </location>
</feature>
<organism evidence="2 3">
    <name type="scientific">Salinibacter ruber</name>
    <dbReference type="NCBI Taxonomy" id="146919"/>
    <lineage>
        <taxon>Bacteria</taxon>
        <taxon>Pseudomonadati</taxon>
        <taxon>Rhodothermota</taxon>
        <taxon>Rhodothermia</taxon>
        <taxon>Rhodothermales</taxon>
        <taxon>Salinibacteraceae</taxon>
        <taxon>Salinibacter</taxon>
    </lineage>
</organism>
<dbReference type="EMBL" id="JANTYZ010000004">
    <property type="protein sequence ID" value="MCS3865404.1"/>
    <property type="molecule type" value="Genomic_DNA"/>
</dbReference>
<comment type="caution">
    <text evidence="2">The sequence shown here is derived from an EMBL/GenBank/DDBJ whole genome shotgun (WGS) entry which is preliminary data.</text>
</comment>
<dbReference type="RefSeq" id="WP_259083612.1">
    <property type="nucleotide sequence ID" value="NZ_JANTYZ010000004.1"/>
</dbReference>
<evidence type="ECO:0000313" key="2">
    <source>
        <dbReference type="EMBL" id="MCS3865404.1"/>
    </source>
</evidence>
<reference evidence="2" key="1">
    <citation type="submission" date="2022-08" db="EMBL/GenBank/DDBJ databases">
        <title>Genomic Encyclopedia of Type Strains, Phase V (KMG-V): Genome sequencing to study the core and pangenomes of soil and plant-associated prokaryotes.</title>
        <authorList>
            <person name="Whitman W."/>
        </authorList>
    </citation>
    <scope>NUCLEOTIDE SEQUENCE</scope>
    <source>
        <strain evidence="2">SP2016B</strain>
    </source>
</reference>
<dbReference type="Pfam" id="PF18849">
    <property type="entry name" value="baeRF_family7"/>
    <property type="match status" value="1"/>
</dbReference>
<sequence>MDLFNRDELKRLAQSDDGLCISIYMPTHRFRSDWSQNTTRFKNLLRDVRDQLREQEYRESDIDDILEEARQLLDRPGFWRGLSEGLAAFLTTDTSEFYRLPLPFDEVAIVEDRFHLKPLFPLIASNNRYYLLALSQNDVRLYQGTHQAISEVEAAEIPSDIVTAIQQYEEPPEQGLQSHAQAAPSSPDGGEAGQVRHGHGSSEDQSREPKDQLKRFFRRIDESVTDFIGGEEAPLVLAGVSEYLPLYKSVNNFPHLVDDNIIAGNPEQLELKELHREAWSVVESVLQTVQQQELDRFGDLYHENAELASGDFHEIVPACAYGRVDTLFVPQGQYRWGRFDPDSNTVRVHDSQEPGDGDLLNYAALKSYLSGAAVHVLSPEEMPGGRSVAAIFRYEADVTATETD</sequence>
<dbReference type="InterPro" id="IPR040837">
    <property type="entry name" value="Bact_RF_family7"/>
</dbReference>
<gene>
    <name evidence="2" type="ORF">GGP82_001958</name>
</gene>
<dbReference type="Proteomes" id="UP001155034">
    <property type="component" value="Unassembled WGS sequence"/>
</dbReference>
<accession>A0A9X2RC85</accession>
<evidence type="ECO:0000313" key="3">
    <source>
        <dbReference type="Proteomes" id="UP001155034"/>
    </source>
</evidence>
<feature type="compositionally biased region" description="Basic and acidic residues" evidence="1">
    <location>
        <begin position="200"/>
        <end position="211"/>
    </location>
</feature>
<proteinExistence type="predicted"/>
<feature type="compositionally biased region" description="Polar residues" evidence="1">
    <location>
        <begin position="175"/>
        <end position="184"/>
    </location>
</feature>
<protein>
    <submittedName>
        <fullName evidence="2">Uncharacterized protein</fullName>
    </submittedName>
</protein>
<dbReference type="AlphaFoldDB" id="A0A9X2RC85"/>
<evidence type="ECO:0000256" key="1">
    <source>
        <dbReference type="SAM" id="MobiDB-lite"/>
    </source>
</evidence>
<name>A0A9X2RC85_9BACT</name>